<protein>
    <recommendedName>
        <fullName evidence="2">Transposase</fullName>
    </recommendedName>
</protein>
<dbReference type="Pfam" id="PF01527">
    <property type="entry name" value="HTH_Tnp_1"/>
    <property type="match status" value="1"/>
</dbReference>
<dbReference type="GO" id="GO:0006313">
    <property type="term" value="P:DNA transposition"/>
    <property type="evidence" value="ECO:0007669"/>
    <property type="project" value="InterPro"/>
</dbReference>
<evidence type="ECO:0000313" key="1">
    <source>
        <dbReference type="EMBL" id="KKO01795.1"/>
    </source>
</evidence>
<comment type="caution">
    <text evidence="1">The sequence shown here is derived from an EMBL/GenBank/DDBJ whole genome shotgun (WGS) entry which is preliminary data.</text>
</comment>
<organism evidence="1">
    <name type="scientific">marine sediment metagenome</name>
    <dbReference type="NCBI Taxonomy" id="412755"/>
    <lineage>
        <taxon>unclassified sequences</taxon>
        <taxon>metagenomes</taxon>
        <taxon>ecological metagenomes</taxon>
    </lineage>
</organism>
<dbReference type="InterPro" id="IPR009057">
    <property type="entry name" value="Homeodomain-like_sf"/>
</dbReference>
<sequence length="121" mass="13178">MSKRRVGRGSKYSDEFKRRLVAESQADGVSVPMVSRRHGVPTSRIYSWRSDDRFQPDGSDDAGFMPVEISGGDHDAVPMLPEARPTASSRIEITLENGRKLSVSDGVDAGFVLELARGLAA</sequence>
<dbReference type="EMBL" id="LAZR01000033">
    <property type="protein sequence ID" value="KKO01795.1"/>
    <property type="molecule type" value="Genomic_DNA"/>
</dbReference>
<name>A0A0F9VCP7_9ZZZZ</name>
<gene>
    <name evidence="1" type="ORF">LCGC14_0111160</name>
</gene>
<dbReference type="InterPro" id="IPR002514">
    <property type="entry name" value="Transposase_8"/>
</dbReference>
<proteinExistence type="predicted"/>
<dbReference type="NCBIfam" id="NF047595">
    <property type="entry name" value="IS66_ISRel24_TnpA"/>
    <property type="match status" value="1"/>
</dbReference>
<accession>A0A0F9VCP7</accession>
<dbReference type="AlphaFoldDB" id="A0A0F9VCP7"/>
<evidence type="ECO:0008006" key="2">
    <source>
        <dbReference type="Google" id="ProtNLM"/>
    </source>
</evidence>
<dbReference type="GO" id="GO:0004803">
    <property type="term" value="F:transposase activity"/>
    <property type="evidence" value="ECO:0007669"/>
    <property type="project" value="InterPro"/>
</dbReference>
<dbReference type="GO" id="GO:0003677">
    <property type="term" value="F:DNA binding"/>
    <property type="evidence" value="ECO:0007669"/>
    <property type="project" value="InterPro"/>
</dbReference>
<dbReference type="SUPFAM" id="SSF46689">
    <property type="entry name" value="Homeodomain-like"/>
    <property type="match status" value="1"/>
</dbReference>
<reference evidence="1" key="1">
    <citation type="journal article" date="2015" name="Nature">
        <title>Complex archaea that bridge the gap between prokaryotes and eukaryotes.</title>
        <authorList>
            <person name="Spang A."/>
            <person name="Saw J.H."/>
            <person name="Jorgensen S.L."/>
            <person name="Zaremba-Niedzwiedzka K."/>
            <person name="Martijn J."/>
            <person name="Lind A.E."/>
            <person name="van Eijk R."/>
            <person name="Schleper C."/>
            <person name="Guy L."/>
            <person name="Ettema T.J."/>
        </authorList>
    </citation>
    <scope>NUCLEOTIDE SEQUENCE</scope>
</reference>